<dbReference type="InParanoid" id="A0A6P8H2U5"/>
<dbReference type="AlphaFoldDB" id="A0A6P8H2U5"/>
<feature type="region of interest" description="Disordered" evidence="1">
    <location>
        <begin position="262"/>
        <end position="284"/>
    </location>
</feature>
<evidence type="ECO:0000256" key="1">
    <source>
        <dbReference type="SAM" id="MobiDB-lite"/>
    </source>
</evidence>
<name>A0A6P8H2U5_ACTTE</name>
<evidence type="ECO:0000313" key="2">
    <source>
        <dbReference type="Proteomes" id="UP000515163"/>
    </source>
</evidence>
<feature type="non-terminal residue" evidence="3">
    <location>
        <position position="284"/>
    </location>
</feature>
<evidence type="ECO:0000313" key="3">
    <source>
        <dbReference type="RefSeq" id="XP_031549923.1"/>
    </source>
</evidence>
<keyword evidence="2" id="KW-1185">Reference proteome</keyword>
<dbReference type="GeneID" id="116287390"/>
<dbReference type="OrthoDB" id="10329868at2759"/>
<organism evidence="2 3">
    <name type="scientific">Actinia tenebrosa</name>
    <name type="common">Australian red waratah sea anemone</name>
    <dbReference type="NCBI Taxonomy" id="6105"/>
    <lineage>
        <taxon>Eukaryota</taxon>
        <taxon>Metazoa</taxon>
        <taxon>Cnidaria</taxon>
        <taxon>Anthozoa</taxon>
        <taxon>Hexacorallia</taxon>
        <taxon>Actiniaria</taxon>
        <taxon>Actiniidae</taxon>
        <taxon>Actinia</taxon>
    </lineage>
</organism>
<accession>A0A6P8H2U5</accession>
<dbReference type="KEGG" id="aten:116287390"/>
<reference evidence="3" key="1">
    <citation type="submission" date="2025-08" db="UniProtKB">
        <authorList>
            <consortium name="RefSeq"/>
        </authorList>
    </citation>
    <scope>IDENTIFICATION</scope>
</reference>
<dbReference type="Proteomes" id="UP000515163">
    <property type="component" value="Unplaced"/>
</dbReference>
<dbReference type="RefSeq" id="XP_031549923.1">
    <property type="nucleotide sequence ID" value="XM_031694063.1"/>
</dbReference>
<sequence>MALFLEDKHKKALVRLETINKDTKEVNELGFATKIYIPEKEDIVLITSPSIFPDGIDAHLDEIVVHRWKPKPKQKDPVKVKSIESHKQADVNTVVFEGEEKYSLRYKVLTEKEINEHKKLTACVFEGENKIELQFEYQRGSYKLSNVSKEDFDVKRAKGAPVIIKEYSHHILGIPRYNYKIVGVLSMNSNGDMYPALFKDGFLDERQSSGDRAEAGTSHIDTEQSNVSKEGKNVVVGVLGSNDSPNGDKIFHPILLKEGKFVTEEDAQSKIPRTASDDREMDHA</sequence>
<protein>
    <submittedName>
        <fullName evidence="3">Uncharacterized protein LOC116287390</fullName>
    </submittedName>
</protein>
<feature type="compositionally biased region" description="Basic and acidic residues" evidence="1">
    <location>
        <begin position="275"/>
        <end position="284"/>
    </location>
</feature>
<feature type="region of interest" description="Disordered" evidence="1">
    <location>
        <begin position="208"/>
        <end position="227"/>
    </location>
</feature>
<gene>
    <name evidence="3" type="primary">LOC116287390</name>
</gene>
<proteinExistence type="predicted"/>